<comment type="similarity">
    <text evidence="1">Belongs to the VPS28 family.</text>
</comment>
<dbReference type="EMBL" id="HBFQ01021206">
    <property type="protein sequence ID" value="CAD8840458.1"/>
    <property type="molecule type" value="Transcribed_RNA"/>
</dbReference>
<dbReference type="GO" id="GO:0015031">
    <property type="term" value="P:protein transport"/>
    <property type="evidence" value="ECO:0007669"/>
    <property type="project" value="UniProtKB-UniRule"/>
</dbReference>
<protein>
    <recommendedName>
        <fullName evidence="2">VPS28 C-terminal domain-containing protein</fullName>
    </recommendedName>
</protein>
<proteinExistence type="inferred from homology"/>
<dbReference type="InterPro" id="IPR017899">
    <property type="entry name" value="VPS28_C"/>
</dbReference>
<accession>A0A7S1A2E2</accession>
<evidence type="ECO:0000259" key="2">
    <source>
        <dbReference type="PROSITE" id="PS51310"/>
    </source>
</evidence>
<evidence type="ECO:0000256" key="1">
    <source>
        <dbReference type="PROSITE-ProRule" id="PRU00642"/>
    </source>
</evidence>
<organism evidence="3">
    <name type="scientific">Noctiluca scintillans</name>
    <name type="common">Sea sparkle</name>
    <name type="synonym">Red tide dinoflagellate</name>
    <dbReference type="NCBI Taxonomy" id="2966"/>
    <lineage>
        <taxon>Eukaryota</taxon>
        <taxon>Sar</taxon>
        <taxon>Alveolata</taxon>
        <taxon>Dinophyceae</taxon>
        <taxon>Noctilucales</taxon>
        <taxon>Noctilucaceae</taxon>
        <taxon>Noctiluca</taxon>
    </lineage>
</organism>
<keyword evidence="1" id="KW-0813">Transport</keyword>
<name>A0A7S1A2E2_NOCSC</name>
<dbReference type="AlphaFoldDB" id="A0A7S1A2E2"/>
<keyword evidence="1" id="KW-0653">Protein transport</keyword>
<gene>
    <name evidence="3" type="ORF">NSCI0253_LOCUS14806</name>
</gene>
<dbReference type="PROSITE" id="PS51310">
    <property type="entry name" value="VPS28_C"/>
    <property type="match status" value="1"/>
</dbReference>
<reference evidence="3" key="1">
    <citation type="submission" date="2021-01" db="EMBL/GenBank/DDBJ databases">
        <authorList>
            <person name="Corre E."/>
            <person name="Pelletier E."/>
            <person name="Niang G."/>
            <person name="Scheremetjew M."/>
            <person name="Finn R."/>
            <person name="Kale V."/>
            <person name="Holt S."/>
            <person name="Cochrane G."/>
            <person name="Meng A."/>
            <person name="Brown T."/>
            <person name="Cohen L."/>
        </authorList>
    </citation>
    <scope>NUCLEOTIDE SEQUENCE</scope>
</reference>
<evidence type="ECO:0000313" key="3">
    <source>
        <dbReference type="EMBL" id="CAD8840458.1"/>
    </source>
</evidence>
<feature type="domain" description="VPS28 C-terminal" evidence="2">
    <location>
        <begin position="1"/>
        <end position="17"/>
    </location>
</feature>
<sequence length="220" mass="23540">MVYKLELAYRSFVALLTSDQTEMKELMTEETGIGTGTETETETGSPGSWIETVMADMQLGEVEATTTGQVVDGAGAIRVTAGHPPKEEGEGARTSTIRLGTTREAESGETAGLLHVTTADLRAESGENGEPGGRVQVEAELPKSNVASQVQDQCERLEMRIREELIAAGVGPTGRVSLKAQRVHNRVSSPAMLSGETTVSFLWVPRTGCLVWQFTSPPPH</sequence>